<dbReference type="Proteomes" id="UP000307874">
    <property type="component" value="Unassembled WGS sequence"/>
</dbReference>
<dbReference type="OrthoDB" id="9793325at2"/>
<comment type="similarity">
    <text evidence="1">Belongs to the short-chain dehydrogenases/reductases (SDR) family.</text>
</comment>
<proteinExistence type="inferred from homology"/>
<dbReference type="InterPro" id="IPR050259">
    <property type="entry name" value="SDR"/>
</dbReference>
<dbReference type="AlphaFoldDB" id="A0A5C4JW67"/>
<protein>
    <submittedName>
        <fullName evidence="2">SDR family oxidoreductase</fullName>
    </submittedName>
</protein>
<dbReference type="RefSeq" id="WP_138747799.1">
    <property type="nucleotide sequence ID" value="NZ_VCLB01000003.1"/>
</dbReference>
<organism evidence="2 3">
    <name type="scientific">Martelella lutilitoris</name>
    <dbReference type="NCBI Taxonomy" id="2583532"/>
    <lineage>
        <taxon>Bacteria</taxon>
        <taxon>Pseudomonadati</taxon>
        <taxon>Pseudomonadota</taxon>
        <taxon>Alphaproteobacteria</taxon>
        <taxon>Hyphomicrobiales</taxon>
        <taxon>Aurantimonadaceae</taxon>
        <taxon>Martelella</taxon>
    </lineage>
</organism>
<gene>
    <name evidence="2" type="ORF">FF124_07215</name>
</gene>
<dbReference type="PANTHER" id="PTHR42879">
    <property type="entry name" value="3-OXOACYL-(ACYL-CARRIER-PROTEIN) REDUCTASE"/>
    <property type="match status" value="1"/>
</dbReference>
<evidence type="ECO:0000313" key="3">
    <source>
        <dbReference type="Proteomes" id="UP000307874"/>
    </source>
</evidence>
<dbReference type="CDD" id="cd05233">
    <property type="entry name" value="SDR_c"/>
    <property type="match status" value="1"/>
</dbReference>
<dbReference type="Gene3D" id="3.40.50.720">
    <property type="entry name" value="NAD(P)-binding Rossmann-like Domain"/>
    <property type="match status" value="1"/>
</dbReference>
<reference evidence="2 3" key="1">
    <citation type="submission" date="2019-06" db="EMBL/GenBank/DDBJ databases">
        <title>Martelella lutilitoris sp. nov., isolated from a tidal mudflat.</title>
        <authorList>
            <person name="Kim Y.-J."/>
        </authorList>
    </citation>
    <scope>NUCLEOTIDE SEQUENCE [LARGE SCALE GENOMIC DNA]</scope>
    <source>
        <strain evidence="2 3">GH2-6</strain>
    </source>
</reference>
<evidence type="ECO:0000256" key="1">
    <source>
        <dbReference type="ARBA" id="ARBA00006484"/>
    </source>
</evidence>
<sequence>MTEPRFLSGRRAIVTGADQGIGRAIARALDAAGATVVLHHLNGVAGARETLADAEAHEADFTEAGAAAGLAARVLEGGRLDILIANAAIEQRGPWQSVAEETVNRHVEANFTSFLTLCQALVPPMAERGWGRVVAVGSIMAARPRAETLVYAALKSAQYTALAAIARDVAGSGVTLNAIAPGAIETERTASRYADPDFRNAVTAKIPARRQGRPEDCVAPVLMFCSDQAAYITGATVPVDGGWSLGDAPGGLPGERT</sequence>
<dbReference type="PANTHER" id="PTHR42879:SF2">
    <property type="entry name" value="3-OXOACYL-[ACYL-CARRIER-PROTEIN] REDUCTASE FABG"/>
    <property type="match status" value="1"/>
</dbReference>
<accession>A0A5C4JW67</accession>
<dbReference type="SUPFAM" id="SSF51735">
    <property type="entry name" value="NAD(P)-binding Rossmann-fold domains"/>
    <property type="match status" value="1"/>
</dbReference>
<evidence type="ECO:0000313" key="2">
    <source>
        <dbReference type="EMBL" id="TNB48899.1"/>
    </source>
</evidence>
<dbReference type="Pfam" id="PF13561">
    <property type="entry name" value="adh_short_C2"/>
    <property type="match status" value="1"/>
</dbReference>
<keyword evidence="3" id="KW-1185">Reference proteome</keyword>
<comment type="caution">
    <text evidence="2">The sequence shown here is derived from an EMBL/GenBank/DDBJ whole genome shotgun (WGS) entry which is preliminary data.</text>
</comment>
<dbReference type="EMBL" id="VCLB01000003">
    <property type="protein sequence ID" value="TNB48899.1"/>
    <property type="molecule type" value="Genomic_DNA"/>
</dbReference>
<dbReference type="InterPro" id="IPR036291">
    <property type="entry name" value="NAD(P)-bd_dom_sf"/>
</dbReference>
<name>A0A5C4JW67_9HYPH</name>
<dbReference type="PRINTS" id="PR00081">
    <property type="entry name" value="GDHRDH"/>
</dbReference>
<dbReference type="InterPro" id="IPR002347">
    <property type="entry name" value="SDR_fam"/>
</dbReference>